<protein>
    <submittedName>
        <fullName evidence="1">Uncharacterized protein</fullName>
    </submittedName>
</protein>
<gene>
    <name evidence="1" type="ORF">SAMN05216223_11647</name>
</gene>
<proteinExistence type="predicted"/>
<dbReference type="Proteomes" id="UP000236754">
    <property type="component" value="Unassembled WGS sequence"/>
</dbReference>
<keyword evidence="2" id="KW-1185">Reference proteome</keyword>
<name>A0A1H6DKX0_9ACTN</name>
<dbReference type="RefSeq" id="WP_103889032.1">
    <property type="nucleotide sequence ID" value="NZ_FNVU01000016.1"/>
</dbReference>
<sequence>MAERNRPAAGVSGGRFVVMIVGALVRQAVATVFSGVPSNARLHLTVRSPRVRRARREAWADMRARVDACAAAVPSAHLLCCRYVDEVGRVSRSGNVPMFGSGGRVKALSR</sequence>
<organism evidence="1 2">
    <name type="scientific">Actinacidiphila yanglinensis</name>
    <dbReference type="NCBI Taxonomy" id="310779"/>
    <lineage>
        <taxon>Bacteria</taxon>
        <taxon>Bacillati</taxon>
        <taxon>Actinomycetota</taxon>
        <taxon>Actinomycetes</taxon>
        <taxon>Kitasatosporales</taxon>
        <taxon>Streptomycetaceae</taxon>
        <taxon>Actinacidiphila</taxon>
    </lineage>
</organism>
<dbReference type="EMBL" id="FNVU01000016">
    <property type="protein sequence ID" value="SEG85356.1"/>
    <property type="molecule type" value="Genomic_DNA"/>
</dbReference>
<accession>A0A1H6DKX0</accession>
<dbReference type="AlphaFoldDB" id="A0A1H6DKX0"/>
<evidence type="ECO:0000313" key="1">
    <source>
        <dbReference type="EMBL" id="SEG85356.1"/>
    </source>
</evidence>
<reference evidence="1 2" key="1">
    <citation type="submission" date="2016-10" db="EMBL/GenBank/DDBJ databases">
        <authorList>
            <person name="de Groot N.N."/>
        </authorList>
    </citation>
    <scope>NUCLEOTIDE SEQUENCE [LARGE SCALE GENOMIC DNA]</scope>
    <source>
        <strain evidence="1 2">CGMCC 4.2023</strain>
    </source>
</reference>
<evidence type="ECO:0000313" key="2">
    <source>
        <dbReference type="Proteomes" id="UP000236754"/>
    </source>
</evidence>